<dbReference type="EMBL" id="PGOL01001275">
    <property type="protein sequence ID" value="PKI59404.1"/>
    <property type="molecule type" value="Genomic_DNA"/>
</dbReference>
<keyword evidence="3" id="KW-1185">Reference proteome</keyword>
<feature type="compositionally biased region" description="Polar residues" evidence="1">
    <location>
        <begin position="26"/>
        <end position="35"/>
    </location>
</feature>
<comment type="caution">
    <text evidence="2">The sequence shown here is derived from an EMBL/GenBank/DDBJ whole genome shotgun (WGS) entry which is preliminary data.</text>
</comment>
<feature type="region of interest" description="Disordered" evidence="1">
    <location>
        <begin position="104"/>
        <end position="125"/>
    </location>
</feature>
<evidence type="ECO:0000256" key="1">
    <source>
        <dbReference type="SAM" id="MobiDB-lite"/>
    </source>
</evidence>
<evidence type="ECO:0000313" key="2">
    <source>
        <dbReference type="EMBL" id="PKI59404.1"/>
    </source>
</evidence>
<feature type="region of interest" description="Disordered" evidence="1">
    <location>
        <begin position="1"/>
        <end position="37"/>
    </location>
</feature>
<name>A0A2I0JSX7_PUNGR</name>
<dbReference type="AlphaFoldDB" id="A0A2I0JSX7"/>
<gene>
    <name evidence="2" type="ORF">CRG98_020163</name>
</gene>
<sequence length="125" mass="13700">MASRNQAEYQRLKSESRSGRSETLFRKTTTTATSGGQLGVRSRLPCLKIPSGDTVVTFDPKIAQSGLFSKRTLFFRDLCRAIRVNPIGLVPNEHHSHLRGAIRVNPTGLEPNDDISKGQLGVGSH</sequence>
<dbReference type="Proteomes" id="UP000233551">
    <property type="component" value="Unassembled WGS sequence"/>
</dbReference>
<feature type="compositionally biased region" description="Basic and acidic residues" evidence="1">
    <location>
        <begin position="10"/>
        <end position="25"/>
    </location>
</feature>
<reference evidence="2 3" key="1">
    <citation type="submission" date="2017-11" db="EMBL/GenBank/DDBJ databases">
        <title>De-novo sequencing of pomegranate (Punica granatum L.) genome.</title>
        <authorList>
            <person name="Akparov Z."/>
            <person name="Amiraslanov A."/>
            <person name="Hajiyeva S."/>
            <person name="Abbasov M."/>
            <person name="Kaur K."/>
            <person name="Hamwieh A."/>
            <person name="Solovyev V."/>
            <person name="Salamov A."/>
            <person name="Braich B."/>
            <person name="Kosarev P."/>
            <person name="Mahmoud A."/>
            <person name="Hajiyev E."/>
            <person name="Babayeva S."/>
            <person name="Izzatullayeva V."/>
            <person name="Mammadov A."/>
            <person name="Mammadov A."/>
            <person name="Sharifova S."/>
            <person name="Ojaghi J."/>
            <person name="Eynullazada K."/>
            <person name="Bayramov B."/>
            <person name="Abdulazimova A."/>
            <person name="Shahmuradov I."/>
        </authorList>
    </citation>
    <scope>NUCLEOTIDE SEQUENCE [LARGE SCALE GENOMIC DNA]</scope>
    <source>
        <strain evidence="3">cv. AG2017</strain>
        <tissue evidence="2">Leaf</tissue>
    </source>
</reference>
<accession>A0A2I0JSX7</accession>
<evidence type="ECO:0000313" key="3">
    <source>
        <dbReference type="Proteomes" id="UP000233551"/>
    </source>
</evidence>
<protein>
    <submittedName>
        <fullName evidence="2">Uncharacterized protein</fullName>
    </submittedName>
</protein>
<organism evidence="2 3">
    <name type="scientific">Punica granatum</name>
    <name type="common">Pomegranate</name>
    <dbReference type="NCBI Taxonomy" id="22663"/>
    <lineage>
        <taxon>Eukaryota</taxon>
        <taxon>Viridiplantae</taxon>
        <taxon>Streptophyta</taxon>
        <taxon>Embryophyta</taxon>
        <taxon>Tracheophyta</taxon>
        <taxon>Spermatophyta</taxon>
        <taxon>Magnoliopsida</taxon>
        <taxon>eudicotyledons</taxon>
        <taxon>Gunneridae</taxon>
        <taxon>Pentapetalae</taxon>
        <taxon>rosids</taxon>
        <taxon>malvids</taxon>
        <taxon>Myrtales</taxon>
        <taxon>Lythraceae</taxon>
        <taxon>Punica</taxon>
    </lineage>
</organism>
<proteinExistence type="predicted"/>